<evidence type="ECO:0000313" key="4">
    <source>
        <dbReference type="EMBL" id="KAK5991833.1"/>
    </source>
</evidence>
<dbReference type="Pfam" id="PF13847">
    <property type="entry name" value="Methyltransf_31"/>
    <property type="match status" value="1"/>
</dbReference>
<gene>
    <name evidence="4" type="ORF">PT974_05219</name>
</gene>
<reference evidence="4 5" key="1">
    <citation type="submission" date="2024-01" db="EMBL/GenBank/DDBJ databases">
        <title>Complete genome of Cladobotryum mycophilum ATHUM6906.</title>
        <authorList>
            <person name="Christinaki A.C."/>
            <person name="Myridakis A.I."/>
            <person name="Kouvelis V.N."/>
        </authorList>
    </citation>
    <scope>NUCLEOTIDE SEQUENCE [LARGE SCALE GENOMIC DNA]</scope>
    <source>
        <strain evidence="4 5">ATHUM6906</strain>
    </source>
</reference>
<dbReference type="InterPro" id="IPR050447">
    <property type="entry name" value="Erg6_SMT_methyltransf"/>
</dbReference>
<comment type="caution">
    <text evidence="4">The sequence shown here is derived from an EMBL/GenBank/DDBJ whole genome shotgun (WGS) entry which is preliminary data.</text>
</comment>
<dbReference type="EMBL" id="JAVFKD010000012">
    <property type="protein sequence ID" value="KAK5991833.1"/>
    <property type="molecule type" value="Genomic_DNA"/>
</dbReference>
<name>A0ABR0SI68_9HYPO</name>
<proteinExistence type="inferred from homology"/>
<dbReference type="Gene3D" id="3.40.50.150">
    <property type="entry name" value="Vaccinia Virus protein VP39"/>
    <property type="match status" value="1"/>
</dbReference>
<dbReference type="PANTHER" id="PTHR44068">
    <property type="entry name" value="ZGC:194242"/>
    <property type="match status" value="1"/>
</dbReference>
<dbReference type="CDD" id="cd02440">
    <property type="entry name" value="AdoMet_MTases"/>
    <property type="match status" value="1"/>
</dbReference>
<organism evidence="4 5">
    <name type="scientific">Cladobotryum mycophilum</name>
    <dbReference type="NCBI Taxonomy" id="491253"/>
    <lineage>
        <taxon>Eukaryota</taxon>
        <taxon>Fungi</taxon>
        <taxon>Dikarya</taxon>
        <taxon>Ascomycota</taxon>
        <taxon>Pezizomycotina</taxon>
        <taxon>Sordariomycetes</taxon>
        <taxon>Hypocreomycetidae</taxon>
        <taxon>Hypocreales</taxon>
        <taxon>Hypocreaceae</taxon>
        <taxon>Cladobotryum</taxon>
    </lineage>
</organism>
<comment type="similarity">
    <text evidence="2">Belongs to the class I-like SAM-binding methyltransferase superfamily. Erg6/SMT family.</text>
</comment>
<feature type="domain" description="Methyltransferase" evidence="3">
    <location>
        <begin position="84"/>
        <end position="190"/>
    </location>
</feature>
<evidence type="ECO:0000256" key="2">
    <source>
        <dbReference type="ARBA" id="ARBA00038188"/>
    </source>
</evidence>
<keyword evidence="1" id="KW-0808">Transferase</keyword>
<evidence type="ECO:0000256" key="1">
    <source>
        <dbReference type="ARBA" id="ARBA00022679"/>
    </source>
</evidence>
<protein>
    <submittedName>
        <fullName evidence="4">Sterol 24-C-methyltransferase erg6</fullName>
    </submittedName>
</protein>
<sequence>MEPVYQEHLRGAAFSNAFHGNSVAANSDITAMRKKDPEAYRATFSSMPGACPFISFVFHLDSHSPMLQFGMRTTLLKKPGHRNEHNVLDVGCGTGRPAYEVACLTSANIVGLSNNDYQIQRGKRYTATKGFHDPVACEKGCFIQIRLEPKYFNASYSIEGTSYASILEGVYTKNFKTLKPGGIVVVYELIMKDACNDGDSEHHEFRYSIEKIIGVIDILKTSDEITALKAAGSFLDPSSPKCAYYAIGSASHYLNK</sequence>
<evidence type="ECO:0000313" key="5">
    <source>
        <dbReference type="Proteomes" id="UP001338125"/>
    </source>
</evidence>
<dbReference type="PANTHER" id="PTHR44068:SF1">
    <property type="entry name" value="HYPOTHETICAL LOC100005854"/>
    <property type="match status" value="1"/>
</dbReference>
<keyword evidence="5" id="KW-1185">Reference proteome</keyword>
<dbReference type="InterPro" id="IPR029063">
    <property type="entry name" value="SAM-dependent_MTases_sf"/>
</dbReference>
<dbReference type="InterPro" id="IPR025714">
    <property type="entry name" value="Methyltranfer_dom"/>
</dbReference>
<dbReference type="Proteomes" id="UP001338125">
    <property type="component" value="Unassembled WGS sequence"/>
</dbReference>
<accession>A0ABR0SI68</accession>
<evidence type="ECO:0000259" key="3">
    <source>
        <dbReference type="Pfam" id="PF13847"/>
    </source>
</evidence>
<dbReference type="SUPFAM" id="SSF53335">
    <property type="entry name" value="S-adenosyl-L-methionine-dependent methyltransferases"/>
    <property type="match status" value="1"/>
</dbReference>